<keyword evidence="8" id="KW-1185">Reference proteome</keyword>
<dbReference type="InterPro" id="IPR003382">
    <property type="entry name" value="Flavoprotein"/>
</dbReference>
<dbReference type="PANTHER" id="PTHR14359:SF6">
    <property type="entry name" value="PHOSPHOPANTOTHENOYLCYSTEINE DECARBOXYLASE"/>
    <property type="match status" value="1"/>
</dbReference>
<evidence type="ECO:0000259" key="6">
    <source>
        <dbReference type="Pfam" id="PF02441"/>
    </source>
</evidence>
<feature type="domain" description="Flavoprotein" evidence="6">
    <location>
        <begin position="3"/>
        <end position="185"/>
    </location>
</feature>
<dbReference type="Pfam" id="PF02441">
    <property type="entry name" value="Flavoprotein"/>
    <property type="match status" value="1"/>
</dbReference>
<keyword evidence="1" id="KW-0173">Coenzyme A biosynthesis</keyword>
<name>A0ABD1FC71_HYPHA</name>
<dbReference type="PANTHER" id="PTHR14359">
    <property type="entry name" value="HOMO-OLIGOMERIC FLAVIN CONTAINING CYS DECARBOXYLASE FAMILY"/>
    <property type="match status" value="1"/>
</dbReference>
<reference evidence="7 8" key="1">
    <citation type="submission" date="2024-05" db="EMBL/GenBank/DDBJ databases">
        <title>Genetic variation in Jamaican populations of the coffee berry borer (Hypothenemus hampei).</title>
        <authorList>
            <person name="Errbii M."/>
            <person name="Myrie A."/>
        </authorList>
    </citation>
    <scope>NUCLEOTIDE SEQUENCE [LARGE SCALE GENOMIC DNA]</scope>
    <source>
        <strain evidence="7">JA-Hopewell-2020-01-JO</strain>
        <tissue evidence="7">Whole body</tissue>
    </source>
</reference>
<dbReference type="Proteomes" id="UP001566132">
    <property type="component" value="Unassembled WGS sequence"/>
</dbReference>
<dbReference type="EMBL" id="JBDJPC010000001">
    <property type="protein sequence ID" value="KAL1516874.1"/>
    <property type="molecule type" value="Genomic_DNA"/>
</dbReference>
<organism evidence="7 8">
    <name type="scientific">Hypothenemus hampei</name>
    <name type="common">Coffee berry borer</name>
    <dbReference type="NCBI Taxonomy" id="57062"/>
    <lineage>
        <taxon>Eukaryota</taxon>
        <taxon>Metazoa</taxon>
        <taxon>Ecdysozoa</taxon>
        <taxon>Arthropoda</taxon>
        <taxon>Hexapoda</taxon>
        <taxon>Insecta</taxon>
        <taxon>Pterygota</taxon>
        <taxon>Neoptera</taxon>
        <taxon>Endopterygota</taxon>
        <taxon>Coleoptera</taxon>
        <taxon>Polyphaga</taxon>
        <taxon>Cucujiformia</taxon>
        <taxon>Curculionidae</taxon>
        <taxon>Scolytinae</taxon>
        <taxon>Hypothenemus</taxon>
    </lineage>
</organism>
<dbReference type="SUPFAM" id="SSF52507">
    <property type="entry name" value="Homo-oligomeric flavin-containing Cys decarboxylases, HFCD"/>
    <property type="match status" value="1"/>
</dbReference>
<evidence type="ECO:0000313" key="8">
    <source>
        <dbReference type="Proteomes" id="UP001566132"/>
    </source>
</evidence>
<dbReference type="GO" id="GO:0015937">
    <property type="term" value="P:coenzyme A biosynthetic process"/>
    <property type="evidence" value="ECO:0007669"/>
    <property type="project" value="UniProtKB-KW"/>
</dbReference>
<evidence type="ECO:0000256" key="4">
    <source>
        <dbReference type="ARBA" id="ARBA00070201"/>
    </source>
</evidence>
<accession>A0ABD1FC71</accession>
<comment type="caution">
    <text evidence="7">The sequence shown here is derived from an EMBL/GenBank/DDBJ whole genome shotgun (WGS) entry which is preliminary data.</text>
</comment>
<evidence type="ECO:0000256" key="2">
    <source>
        <dbReference type="ARBA" id="ARBA00038350"/>
    </source>
</evidence>
<evidence type="ECO:0000313" key="7">
    <source>
        <dbReference type="EMBL" id="KAL1516874.1"/>
    </source>
</evidence>
<evidence type="ECO:0000256" key="3">
    <source>
        <dbReference type="ARBA" id="ARBA00056708"/>
    </source>
</evidence>
<dbReference type="FunFam" id="3.40.50.1950:FF:000004">
    <property type="entry name" value="Phosphopantothenoylcysteine decarboxylase"/>
    <property type="match status" value="1"/>
</dbReference>
<dbReference type="AlphaFoldDB" id="A0ABD1FC71"/>
<protein>
    <recommendedName>
        <fullName evidence="4">Phosphopantothenoylcysteine decarboxylase</fullName>
    </recommendedName>
    <alternativeName>
        <fullName evidence="5">CoaC</fullName>
    </alternativeName>
</protein>
<dbReference type="Gene3D" id="3.40.50.1950">
    <property type="entry name" value="Flavin prenyltransferase-like"/>
    <property type="match status" value="1"/>
</dbReference>
<comment type="function">
    <text evidence="3">Catalyzes the decarboxylation of the cysteine moiety of 4-phosphopantothenoylcysteine to form 4'-phosphopantotheine and this reaction forms part of the biosynthesis of coenzyme A.</text>
</comment>
<evidence type="ECO:0000256" key="1">
    <source>
        <dbReference type="ARBA" id="ARBA00022993"/>
    </source>
</evidence>
<evidence type="ECO:0000256" key="5">
    <source>
        <dbReference type="ARBA" id="ARBA00082063"/>
    </source>
</evidence>
<gene>
    <name evidence="7" type="ORF">ABEB36_000712</name>
</gene>
<comment type="similarity">
    <text evidence="2">Belongs to the HFCD (homooligomeric flavin containing Cys decarboxylase) superfamily.</text>
</comment>
<dbReference type="InterPro" id="IPR036551">
    <property type="entry name" value="Flavin_trans-like"/>
</dbReference>
<proteinExistence type="inferred from homology"/>
<sequence length="187" mass="20964">MVNVLLACTGSVATIKLPELVEKLFEEFKHKNMSLKIRVITSEKAKHFFNVRKLQEDIDVFSDEDEWNAWTKRGDPVLHIELGRWADVLLLAPLDANSLAKIANGICDNILLCTIRAWDLNKPLIFCPAMNTKMYEHPITNGQLTTLKAWGYIEVPVIQKTLICGDTGLGAMAEVTTIVDKVLEVVS</sequence>